<comment type="caution">
    <text evidence="3">The sequence shown here is derived from an EMBL/GenBank/DDBJ whole genome shotgun (WGS) entry which is preliminary data.</text>
</comment>
<keyword evidence="3" id="KW-0347">Helicase</keyword>
<dbReference type="AlphaFoldDB" id="A0A7X0IBZ2"/>
<keyword evidence="3" id="KW-0547">Nucleotide-binding</keyword>
<reference evidence="3 4" key="1">
    <citation type="submission" date="2020-08" db="EMBL/GenBank/DDBJ databases">
        <title>Sequencing the genomes of 1000 actinobacteria strains.</title>
        <authorList>
            <person name="Klenk H.-P."/>
        </authorList>
    </citation>
    <scope>NUCLEOTIDE SEQUENCE [LARGE SCALE GENOMIC DNA]</scope>
    <source>
        <strain evidence="3 4">DSM 44936</strain>
    </source>
</reference>
<dbReference type="GO" id="GO:0004386">
    <property type="term" value="F:helicase activity"/>
    <property type="evidence" value="ECO:0007669"/>
    <property type="project" value="UniProtKB-KW"/>
</dbReference>
<evidence type="ECO:0000259" key="2">
    <source>
        <dbReference type="Pfam" id="PF05872"/>
    </source>
</evidence>
<dbReference type="InterPro" id="IPR027417">
    <property type="entry name" value="P-loop_NTPase"/>
</dbReference>
<dbReference type="SUPFAM" id="SSF52540">
    <property type="entry name" value="P-loop containing nucleoside triphosphate hydrolases"/>
    <property type="match status" value="1"/>
</dbReference>
<protein>
    <submittedName>
        <fullName evidence="3">DNA helicase HerA-like ATPase</fullName>
    </submittedName>
</protein>
<dbReference type="RefSeq" id="WP_343072507.1">
    <property type="nucleotide sequence ID" value="NZ_JACHIU010000001.1"/>
</dbReference>
<dbReference type="InterPro" id="IPR033186">
    <property type="entry name" value="HerA_C"/>
</dbReference>
<feature type="region of interest" description="Disordered" evidence="1">
    <location>
        <begin position="70"/>
        <end position="101"/>
    </location>
</feature>
<dbReference type="PANTHER" id="PTHR30121:SF6">
    <property type="entry name" value="SLR6007 PROTEIN"/>
    <property type="match status" value="1"/>
</dbReference>
<evidence type="ECO:0000313" key="3">
    <source>
        <dbReference type="EMBL" id="MBB6471699.1"/>
    </source>
</evidence>
<dbReference type="PANTHER" id="PTHR30121">
    <property type="entry name" value="UNCHARACTERIZED PROTEIN YJGR-RELATED"/>
    <property type="match status" value="1"/>
</dbReference>
<organism evidence="3 4">
    <name type="scientific">Sphaerisporangium rubeum</name>
    <dbReference type="NCBI Taxonomy" id="321317"/>
    <lineage>
        <taxon>Bacteria</taxon>
        <taxon>Bacillati</taxon>
        <taxon>Actinomycetota</taxon>
        <taxon>Actinomycetes</taxon>
        <taxon>Streptosporangiales</taxon>
        <taxon>Streptosporangiaceae</taxon>
        <taxon>Sphaerisporangium</taxon>
    </lineage>
</organism>
<keyword evidence="3" id="KW-0378">Hydrolase</keyword>
<feature type="domain" description="Helicase HerA-like C-terminal" evidence="2">
    <location>
        <begin position="374"/>
        <end position="469"/>
    </location>
</feature>
<gene>
    <name evidence="3" type="ORF">BJ992_001130</name>
</gene>
<evidence type="ECO:0000256" key="1">
    <source>
        <dbReference type="SAM" id="MobiDB-lite"/>
    </source>
</evidence>
<keyword evidence="4" id="KW-1185">Reference proteome</keyword>
<name>A0A7X0IBZ2_9ACTN</name>
<dbReference type="Pfam" id="PF05872">
    <property type="entry name" value="HerA_C"/>
    <property type="match status" value="1"/>
</dbReference>
<keyword evidence="3" id="KW-0067">ATP-binding</keyword>
<dbReference type="EMBL" id="JACHIU010000001">
    <property type="protein sequence ID" value="MBB6471699.1"/>
    <property type="molecule type" value="Genomic_DNA"/>
</dbReference>
<evidence type="ECO:0000313" key="4">
    <source>
        <dbReference type="Proteomes" id="UP000555564"/>
    </source>
</evidence>
<dbReference type="Gene3D" id="3.40.50.300">
    <property type="entry name" value="P-loop containing nucleotide triphosphate hydrolases"/>
    <property type="match status" value="2"/>
</dbReference>
<dbReference type="Proteomes" id="UP000555564">
    <property type="component" value="Unassembled WGS sequence"/>
</dbReference>
<accession>A0A7X0IBZ2</accession>
<proteinExistence type="predicted"/>
<dbReference type="InterPro" id="IPR051162">
    <property type="entry name" value="T4SS_component"/>
</dbReference>
<sequence>MSSAASSAPIPLSGPWYRIQAITAPSRTSSAEWDFVTVLPAVLSAAQRNRPFVIGWLSRGSGAPLELITNAGPLTPPRPPRRAAGGAVEEPPQGPQPLLFPGGARGVRVGDDWLDDLTDLTWTLCPGRQAPPLTGRREPGPDDLLRPTLFESTLVTLMSRPFAWLVVAEPTNLLDEEVAYLRTQLNVLRQYGDASERSRYDAERAERRMQELDAFREAGLWNVRVLAGAAGPDELRQIAPVLVGSVEMSHHPYRLRSGLSLPILAGFGRPGVVEPVYGFPEVLAVTLQDQADAMGQPFAATTGTPFVTAGAPFAATAGALAALAGLPRREVPGVRVLDAGFFDVTSEADVRSTGEPLLDLGAIIDGQDRAVGSFRVPLATLNRHAFVTGATGSGKSQTVRHLLEQLTEAGIPWLAIEPAKSEYAAMAGRVAHLAPLTVINPSAPGDVPFSVNPLAPEPGYPVQAHIDMVRALFMAAFDAEEPFPQIMSLALQRVYEANGWDVVTGGGIPGAPVRPAVPTLEQLQAHALEVIQEIGYGNEVQADVEGFISLRLRSLRVGSAGRFFEGGHPADIGGLLRRNVVLAIEDVANDEDKAFLMGTLIIRIVEHLRMRARQEKTGGLRHVIVIEEAHRLLRDRGSQRASTHAVELLAGMLAEIRAYGEGIVVAEQIPTKLIADVVKNTALKVVHRLPAEDDRRLVGAAINLSEEQSRQVVSLQPGTAAVFADGMDRPLRIQVPLGEGRERTVPGPIPPIVGRRSTACGHECTTGTACTLVELREADLLADAPEWAWLRIWTDTLVLAFCVNRPLPGVPRVLAGIWDELPARRRECLLATLVERAVARRAWSLRTTYDPGLLTVKAAEVAAALLPPGFSGAGGLTAGDRPGPSWVIPQIRWLHEVDRLFPYGHPPDRHGPAPAMEYPLFGADATGRPYPHLGLNGASVDTATRTELLGHRAKALRHHPLSMEMERNRVLAWRVLLGDDEHDGIERDFATVAVGVEPRERVRHIAQTMAAGWLETVLSWPGRFVHPFDGDEESQPELSFLE</sequence>